<gene>
    <name evidence="1" type="ORF">GA0070611_0217</name>
</gene>
<protein>
    <recommendedName>
        <fullName evidence="3">HEAT repeat-containing protein</fullName>
    </recommendedName>
</protein>
<evidence type="ECO:0000313" key="1">
    <source>
        <dbReference type="EMBL" id="SBT37460.1"/>
    </source>
</evidence>
<dbReference type="STRING" id="261654.GA0070611_0217"/>
<dbReference type="AlphaFoldDB" id="A0A1A8Z0Y3"/>
<evidence type="ECO:0008006" key="3">
    <source>
        <dbReference type="Google" id="ProtNLM"/>
    </source>
</evidence>
<dbReference type="Proteomes" id="UP000199385">
    <property type="component" value="Chromosome I"/>
</dbReference>
<evidence type="ECO:0000313" key="2">
    <source>
        <dbReference type="Proteomes" id="UP000199385"/>
    </source>
</evidence>
<name>A0A1A8Z0Y3_9ACTN</name>
<sequence length="224" mass="24089">MTPALDTAVTRLYAAFADRPRPVTMAYCDHCVSAEEVAALLRVPPRALTADQLRRYATKCVSTWGDVDDLRRLLPRLLELLATGELDDPVLPESLLGTVGPHLAAWPAGQRQAVEAYLRAWWAATLSAYPGRWEATTVLAAVGAAGLDVRPFLVAWAADGGAAAARHLADHLVDPLPRAERPWVAAVRAWRAGPEPARMLEDVLLTTTDPAVAAQVSAAYELLG</sequence>
<proteinExistence type="predicted"/>
<organism evidence="1 2">
    <name type="scientific">Micromonospora auratinigra</name>
    <dbReference type="NCBI Taxonomy" id="261654"/>
    <lineage>
        <taxon>Bacteria</taxon>
        <taxon>Bacillati</taxon>
        <taxon>Actinomycetota</taxon>
        <taxon>Actinomycetes</taxon>
        <taxon>Micromonosporales</taxon>
        <taxon>Micromonosporaceae</taxon>
        <taxon>Micromonospora</taxon>
    </lineage>
</organism>
<keyword evidence="2" id="KW-1185">Reference proteome</keyword>
<dbReference type="PATRIC" id="fig|261654.4.peg.216"/>
<dbReference type="RefSeq" id="WP_091655899.1">
    <property type="nucleotide sequence ID" value="NZ_LT594323.1"/>
</dbReference>
<dbReference type="OrthoDB" id="4535590at2"/>
<accession>A0A1A8Z0Y3</accession>
<reference evidence="2" key="1">
    <citation type="submission" date="2016-06" db="EMBL/GenBank/DDBJ databases">
        <authorList>
            <person name="Varghese N."/>
            <person name="Submissions Spin"/>
        </authorList>
    </citation>
    <scope>NUCLEOTIDE SEQUENCE [LARGE SCALE GENOMIC DNA]</scope>
    <source>
        <strain evidence="2">DSM 44815</strain>
    </source>
</reference>
<dbReference type="EMBL" id="LT594323">
    <property type="protein sequence ID" value="SBT37460.1"/>
    <property type="molecule type" value="Genomic_DNA"/>
</dbReference>